<evidence type="ECO:0000256" key="1">
    <source>
        <dbReference type="SAM" id="MobiDB-lite"/>
    </source>
</evidence>
<dbReference type="EMBL" id="JAWQEG010004626">
    <property type="protein sequence ID" value="KAK3860816.1"/>
    <property type="molecule type" value="Genomic_DNA"/>
</dbReference>
<accession>A0AAE1ESU6</accession>
<keyword evidence="4" id="KW-1185">Reference proteome</keyword>
<evidence type="ECO:0000313" key="4">
    <source>
        <dbReference type="Proteomes" id="UP001286313"/>
    </source>
</evidence>
<gene>
    <name evidence="3" type="ORF">Pcinc_033156</name>
</gene>
<keyword evidence="2" id="KW-0472">Membrane</keyword>
<proteinExistence type="predicted"/>
<dbReference type="AlphaFoldDB" id="A0AAE1ESU6"/>
<feature type="compositionally biased region" description="Polar residues" evidence="1">
    <location>
        <begin position="415"/>
        <end position="440"/>
    </location>
</feature>
<sequence length="450" mass="51816">MIRQFCCDPHKLTYVSGIITAIESSVFIVLNVVLICMKTCVIPPPSEGGSFFDTFWAWYFLDTKACTDKGHQIPPWTLNEIYPIQPRPSTTTVDANFACQITYLILHVLWFLTVFILLYGNAKKRWGYYLPWLIVTLALVIMDVTISSFYISDMVKATLTTKQGGAMFFILAMYFRFFILWIMNLSEFGNALNAFCKSYHKRSKQSRLQKQPQPQPPPLQYDQYQQSDYNNLAYEDDPPPQPKKQPPPVPKKPKAPPGARPFNYLNPYFRPANHSDLEGMRAHAIHIPDSPTRLLKKPTEHPEASDYFPTDGYSRPTELRPNVPRRHDSMRNFRTQEPPQLNRRYASARGDPRKTPYTPPPDYDRTLGRPQHAARNHQNPMPRVNLESSSSVRQGYRPPQVSSTRPHHNPPPTSPTRHYSPTPASSSGHNPSYRQVQPVHSQRDENVLYF</sequence>
<keyword evidence="2" id="KW-1133">Transmembrane helix</keyword>
<feature type="transmembrane region" description="Helical" evidence="2">
    <location>
        <begin position="12"/>
        <end position="35"/>
    </location>
</feature>
<feature type="region of interest" description="Disordered" evidence="1">
    <location>
        <begin position="289"/>
        <end position="450"/>
    </location>
</feature>
<dbReference type="Proteomes" id="UP001286313">
    <property type="component" value="Unassembled WGS sequence"/>
</dbReference>
<reference evidence="3" key="1">
    <citation type="submission" date="2023-10" db="EMBL/GenBank/DDBJ databases">
        <title>Genome assemblies of two species of porcelain crab, Petrolisthes cinctipes and Petrolisthes manimaculis (Anomura: Porcellanidae).</title>
        <authorList>
            <person name="Angst P."/>
        </authorList>
    </citation>
    <scope>NUCLEOTIDE SEQUENCE</scope>
    <source>
        <strain evidence="3">PB745_01</strain>
        <tissue evidence="3">Gill</tissue>
    </source>
</reference>
<feature type="transmembrane region" description="Helical" evidence="2">
    <location>
        <begin position="132"/>
        <end position="152"/>
    </location>
</feature>
<keyword evidence="2" id="KW-0812">Transmembrane</keyword>
<feature type="region of interest" description="Disordered" evidence="1">
    <location>
        <begin position="230"/>
        <end position="267"/>
    </location>
</feature>
<feature type="compositionally biased region" description="Pro residues" evidence="1">
    <location>
        <begin position="239"/>
        <end position="259"/>
    </location>
</feature>
<evidence type="ECO:0000256" key="2">
    <source>
        <dbReference type="SAM" id="Phobius"/>
    </source>
</evidence>
<comment type="caution">
    <text evidence="3">The sequence shown here is derived from an EMBL/GenBank/DDBJ whole genome shotgun (WGS) entry which is preliminary data.</text>
</comment>
<feature type="transmembrane region" description="Helical" evidence="2">
    <location>
        <begin position="101"/>
        <end position="120"/>
    </location>
</feature>
<evidence type="ECO:0000313" key="3">
    <source>
        <dbReference type="EMBL" id="KAK3860816.1"/>
    </source>
</evidence>
<organism evidence="3 4">
    <name type="scientific">Petrolisthes cinctipes</name>
    <name type="common">Flat porcelain crab</name>
    <dbReference type="NCBI Taxonomy" id="88211"/>
    <lineage>
        <taxon>Eukaryota</taxon>
        <taxon>Metazoa</taxon>
        <taxon>Ecdysozoa</taxon>
        <taxon>Arthropoda</taxon>
        <taxon>Crustacea</taxon>
        <taxon>Multicrustacea</taxon>
        <taxon>Malacostraca</taxon>
        <taxon>Eumalacostraca</taxon>
        <taxon>Eucarida</taxon>
        <taxon>Decapoda</taxon>
        <taxon>Pleocyemata</taxon>
        <taxon>Anomura</taxon>
        <taxon>Galatheoidea</taxon>
        <taxon>Porcellanidae</taxon>
        <taxon>Petrolisthes</taxon>
    </lineage>
</organism>
<name>A0AAE1ESU6_PETCI</name>
<feature type="transmembrane region" description="Helical" evidence="2">
    <location>
        <begin position="164"/>
        <end position="183"/>
    </location>
</feature>
<protein>
    <submittedName>
        <fullName evidence="3">Uncharacterized protein</fullName>
    </submittedName>
</protein>
<feature type="compositionally biased region" description="Basic and acidic residues" evidence="1">
    <location>
        <begin position="441"/>
        <end position="450"/>
    </location>
</feature>